<dbReference type="Gene3D" id="2.160.20.10">
    <property type="entry name" value="Single-stranded right-handed beta-helix, Pectin lyase-like"/>
    <property type="match status" value="2"/>
</dbReference>
<dbReference type="PANTHER" id="PTHR11319">
    <property type="entry name" value="G PROTEIN-COUPLED RECEPTOR-RELATED"/>
    <property type="match status" value="1"/>
</dbReference>
<organism evidence="2 3">
    <name type="scientific">Eiseniibacteriota bacterium</name>
    <dbReference type="NCBI Taxonomy" id="2212470"/>
    <lineage>
        <taxon>Bacteria</taxon>
        <taxon>Candidatus Eiseniibacteriota</taxon>
    </lineage>
</organism>
<dbReference type="InterPro" id="IPR012334">
    <property type="entry name" value="Pectin_lyas_fold"/>
</dbReference>
<evidence type="ECO:0000313" key="3">
    <source>
        <dbReference type="Proteomes" id="UP000777784"/>
    </source>
</evidence>
<dbReference type="NCBIfam" id="TIGR04183">
    <property type="entry name" value="Por_Secre_tail"/>
    <property type="match status" value="1"/>
</dbReference>
<evidence type="ECO:0000259" key="1">
    <source>
        <dbReference type="Pfam" id="PF13229"/>
    </source>
</evidence>
<dbReference type="Pfam" id="PF13229">
    <property type="entry name" value="Beta_helix"/>
    <property type="match status" value="1"/>
</dbReference>
<gene>
    <name evidence="2" type="ORF">KJ970_19600</name>
</gene>
<feature type="domain" description="Right handed beta helix" evidence="1">
    <location>
        <begin position="174"/>
        <end position="326"/>
    </location>
</feature>
<proteinExistence type="predicted"/>
<dbReference type="InterPro" id="IPR011050">
    <property type="entry name" value="Pectin_lyase_fold/virulence"/>
</dbReference>
<reference evidence="2" key="1">
    <citation type="submission" date="2021-05" db="EMBL/GenBank/DDBJ databases">
        <title>Energy efficiency and biological interactions define the core microbiome of deep oligotrophic groundwater.</title>
        <authorList>
            <person name="Mehrshad M."/>
            <person name="Lopez-Fernandez M."/>
            <person name="Bell E."/>
            <person name="Bernier-Latmani R."/>
            <person name="Bertilsson S."/>
            <person name="Dopson M."/>
        </authorList>
    </citation>
    <scope>NUCLEOTIDE SEQUENCE</scope>
    <source>
        <strain evidence="2">Modern_marine.mb.64</strain>
    </source>
</reference>
<dbReference type="SUPFAM" id="SSF51126">
    <property type="entry name" value="Pectin lyase-like"/>
    <property type="match status" value="2"/>
</dbReference>
<name>A0A948WEV9_UNCEI</name>
<comment type="caution">
    <text evidence="2">The sequence shown here is derived from an EMBL/GenBank/DDBJ whole genome shotgun (WGS) entry which is preliminary data.</text>
</comment>
<dbReference type="EMBL" id="JAHJDP010000114">
    <property type="protein sequence ID" value="MBU2693128.1"/>
    <property type="molecule type" value="Genomic_DNA"/>
</dbReference>
<dbReference type="AlphaFoldDB" id="A0A948WEV9"/>
<dbReference type="PANTHER" id="PTHR11319:SF35">
    <property type="entry name" value="OUTER MEMBRANE PROTEIN PMPC-RELATED"/>
    <property type="match status" value="1"/>
</dbReference>
<dbReference type="Gene3D" id="2.60.40.4070">
    <property type="match status" value="1"/>
</dbReference>
<dbReference type="InterPro" id="IPR026444">
    <property type="entry name" value="Secre_tail"/>
</dbReference>
<evidence type="ECO:0000313" key="2">
    <source>
        <dbReference type="EMBL" id="MBU2693128.1"/>
    </source>
</evidence>
<dbReference type="InterPro" id="IPR039448">
    <property type="entry name" value="Beta_helix"/>
</dbReference>
<sequence>MLRYNISLLLVFALPATALGTTWIVQPNGMGNFPTIQAAVDGSINGDIIELTDGYFTGPGNRDVYIYQKTLTIRSQTGDPNTTEIHPEGDESNYHRAFYFENLSSDFCLEGIGITSGFHDDGGAIYCLNANPTITNCVFGANFAWDDGGGAYLANSNPNFINCRFIFNEADYGAGICCWDSHATFTDCEFWRNSALLSGGGLCGRSYSNITLENCIFDENKVVQSGGGIYCREASSISATATTFEYNEAAAGGGVYGHTARFNLGECEIRHNSAASGAGLFISDPDSFAVLACTFHANSGNWGGGIFLTNSGTSNSIEDCEFTENHAITGGGLYFTDYSSPSITGCTFMRNWAGDHGGGGYFQYESNCIMGSCTFFENTASDGACLALAMESYPVVVSSIFSFGIIGEAVYCFAQPGNPAFYCCDVYGNEGGDYVGCIAGYNNELGNFSADPQFCDAPIDDLTLSIDSPCLPGNHPNGSNCGRIGAHDLGCDPAAINSGFVAGKGFILSAQPNPFSSTTHLTWATPESGAARLSIFDIAGRRINQFEFLGSIGTMIWDGTDSRGAPAAPGTYLLQLEAGTTRGTKRITVLR</sequence>
<dbReference type="Proteomes" id="UP000777784">
    <property type="component" value="Unassembled WGS sequence"/>
</dbReference>
<protein>
    <submittedName>
        <fullName evidence="2">T9SS type A sorting domain-containing protein</fullName>
    </submittedName>
</protein>
<accession>A0A948WEV9</accession>